<dbReference type="SUPFAM" id="SSF48452">
    <property type="entry name" value="TPR-like"/>
    <property type="match status" value="1"/>
</dbReference>
<evidence type="ECO:0000313" key="3">
    <source>
        <dbReference type="EMBL" id="SLN59142.1"/>
    </source>
</evidence>
<evidence type="ECO:0000256" key="1">
    <source>
        <dbReference type="SAM" id="Coils"/>
    </source>
</evidence>
<accession>A0A1X6ZRN1</accession>
<dbReference type="Gene3D" id="1.25.40.10">
    <property type="entry name" value="Tetratricopeptide repeat domain"/>
    <property type="match status" value="1"/>
</dbReference>
<evidence type="ECO:0008006" key="5">
    <source>
        <dbReference type="Google" id="ProtNLM"/>
    </source>
</evidence>
<gene>
    <name evidence="3" type="ORF">ROA7450_03055</name>
</gene>
<reference evidence="3 4" key="1">
    <citation type="submission" date="2017-03" db="EMBL/GenBank/DDBJ databases">
        <authorList>
            <person name="Afonso C.L."/>
            <person name="Miller P.J."/>
            <person name="Scott M.A."/>
            <person name="Spackman E."/>
            <person name="Goraichik I."/>
            <person name="Dimitrov K.M."/>
            <person name="Suarez D.L."/>
            <person name="Swayne D.E."/>
        </authorList>
    </citation>
    <scope>NUCLEOTIDE SEQUENCE [LARGE SCALE GENOMIC DNA]</scope>
    <source>
        <strain evidence="3 4">CECT 7450</strain>
    </source>
</reference>
<organism evidence="3 4">
    <name type="scientific">Roseovarius albus</name>
    <dbReference type="NCBI Taxonomy" id="1247867"/>
    <lineage>
        <taxon>Bacteria</taxon>
        <taxon>Pseudomonadati</taxon>
        <taxon>Pseudomonadota</taxon>
        <taxon>Alphaproteobacteria</taxon>
        <taxon>Rhodobacterales</taxon>
        <taxon>Roseobacteraceae</taxon>
        <taxon>Roseovarius</taxon>
    </lineage>
</organism>
<name>A0A1X6ZRN1_9RHOB</name>
<keyword evidence="1" id="KW-0175">Coiled coil</keyword>
<dbReference type="Proteomes" id="UP000193061">
    <property type="component" value="Unassembled WGS sequence"/>
</dbReference>
<protein>
    <recommendedName>
        <fullName evidence="5">Tetratricopeptide repeat protein</fullName>
    </recommendedName>
</protein>
<evidence type="ECO:0000256" key="2">
    <source>
        <dbReference type="SAM" id="SignalP"/>
    </source>
</evidence>
<dbReference type="AlphaFoldDB" id="A0A1X6ZRN1"/>
<dbReference type="InterPro" id="IPR011990">
    <property type="entry name" value="TPR-like_helical_dom_sf"/>
</dbReference>
<feature type="chain" id="PRO_5012846741" description="Tetratricopeptide repeat protein" evidence="2">
    <location>
        <begin position="23"/>
        <end position="219"/>
    </location>
</feature>
<evidence type="ECO:0000313" key="4">
    <source>
        <dbReference type="Proteomes" id="UP000193061"/>
    </source>
</evidence>
<feature type="signal peptide" evidence="2">
    <location>
        <begin position="1"/>
        <end position="22"/>
    </location>
</feature>
<keyword evidence="2" id="KW-0732">Signal</keyword>
<sequence>MGKILCRCLCAVVLIGAVVNFAAVFKTSPAFNSEVRAESVFGGWRVPNAAAHYDRSEYMLELGYTYLFEIGTTYDPVTGEPGIISIEELDARAHKAQDLIKQSLRLDPANASGWVYLAQAQGRISEIEAMRNSLERSWELAPNNVQLAPLRLQLVMQIYQTSMHAPEQVVALSDQEIASARQDVLILREQSPRYLESLIPESDPVRALLDDLGHANSSS</sequence>
<dbReference type="EMBL" id="FWFX01000010">
    <property type="protein sequence ID" value="SLN59142.1"/>
    <property type="molecule type" value="Genomic_DNA"/>
</dbReference>
<keyword evidence="4" id="KW-1185">Reference proteome</keyword>
<feature type="coiled-coil region" evidence="1">
    <location>
        <begin position="86"/>
        <end position="137"/>
    </location>
</feature>
<proteinExistence type="predicted"/>